<sequence>MARERRENVGLHAFLQDYKQTIQHSWLLNKIRSQWVFEDVQFDSARTEQLYHEHRLGTIRANWKFILLMFKLMFSVFVTCNQFSEDSITDATRFAPFLMLSLLFLFKYYIGKSKFLARNGAIVFILIFGILITRINLEIVQFRLFEGFILHLSVSFLMSTCLISDWRVSSAAILLIYSNLYTMLKLHYEEVPRTVFYALASSSIIFCFNSFLISRNFKQEFISTSNAKQASSQLKKILEGLPEGVTITNELSENLEFVNKKLKQTFDVSSFSTSSQENVDLAHIKQSMDDLFDDIYARATSTSLSPEDSQSFVHNIFNKFIIKIKKDKIEEGKGEDPDVHVQEHEEILLSDFLKEERLLCRNFRHNERSTKVSIAWDRKGSCSDVECLDRDFIVKTSQIDVINDREKHTFLQMFIDTTQITLLGEEKAKNNYQRQMLSNVSHEFRTPLNAMSLSLELMKPNLNESLARFHKIASSSCVILQVLIEDILDLSKIEAGVFEIKESEFTFGQLFDEVNSIFGIQTRMKGVNLNFKMESVFQELKVRSDKDRLKQILLNLISNALKFTDDGSININLKVQEMRRFRRHRMDEDDSSDILTPEILDEMPVLNLLLATDNYKFSPSSSRFEKLPVQIETPGRILQKKPDEPLHTDFTKELKVELSVTDTGIGISEKDLPSLFKLFGKTSSNHNRNKGGTGLGLTICKKLCEKLGGRICLRSKEGVGTKVICSFVCYY</sequence>
<keyword evidence="6" id="KW-1133">Transmembrane helix</keyword>
<dbReference type="SMART" id="SM00388">
    <property type="entry name" value="HisKA"/>
    <property type="match status" value="1"/>
</dbReference>
<dbReference type="InterPro" id="IPR036890">
    <property type="entry name" value="HATPase_C_sf"/>
</dbReference>
<evidence type="ECO:0000256" key="2">
    <source>
        <dbReference type="ARBA" id="ARBA00012438"/>
    </source>
</evidence>
<keyword evidence="6" id="KW-0472">Membrane</keyword>
<comment type="caution">
    <text evidence="8">The sequence shown here is derived from an EMBL/GenBank/DDBJ whole genome shotgun (WGS) entry which is preliminary data.</text>
</comment>
<dbReference type="InterPro" id="IPR036097">
    <property type="entry name" value="HisK_dim/P_sf"/>
</dbReference>
<reference evidence="8" key="1">
    <citation type="submission" date="2023-07" db="EMBL/GenBank/DDBJ databases">
        <authorList>
            <consortium name="AG Swart"/>
            <person name="Singh M."/>
            <person name="Singh A."/>
            <person name="Seah K."/>
            <person name="Emmerich C."/>
        </authorList>
    </citation>
    <scope>NUCLEOTIDE SEQUENCE</scope>
    <source>
        <strain evidence="8">DP1</strain>
    </source>
</reference>
<dbReference type="PANTHER" id="PTHR43047">
    <property type="entry name" value="TWO-COMPONENT HISTIDINE PROTEIN KINASE"/>
    <property type="match status" value="1"/>
</dbReference>
<evidence type="ECO:0000259" key="7">
    <source>
        <dbReference type="PROSITE" id="PS50109"/>
    </source>
</evidence>
<dbReference type="PRINTS" id="PR00344">
    <property type="entry name" value="BCTRLSENSOR"/>
</dbReference>
<evidence type="ECO:0000256" key="6">
    <source>
        <dbReference type="SAM" id="Phobius"/>
    </source>
</evidence>
<dbReference type="AlphaFoldDB" id="A0AAD1Y7B9"/>
<evidence type="ECO:0000256" key="3">
    <source>
        <dbReference type="ARBA" id="ARBA00022553"/>
    </source>
</evidence>
<keyword evidence="9" id="KW-1185">Reference proteome</keyword>
<dbReference type="GO" id="GO:0000155">
    <property type="term" value="F:phosphorelay sensor kinase activity"/>
    <property type="evidence" value="ECO:0007669"/>
    <property type="project" value="InterPro"/>
</dbReference>
<dbReference type="GO" id="GO:0005886">
    <property type="term" value="C:plasma membrane"/>
    <property type="evidence" value="ECO:0007669"/>
    <property type="project" value="TreeGrafter"/>
</dbReference>
<dbReference type="SMART" id="SM00387">
    <property type="entry name" value="HATPase_c"/>
    <property type="match status" value="1"/>
</dbReference>
<dbReference type="Pfam" id="PF02518">
    <property type="entry name" value="HATPase_c"/>
    <property type="match status" value="1"/>
</dbReference>
<evidence type="ECO:0000313" key="8">
    <source>
        <dbReference type="EMBL" id="CAI2386004.1"/>
    </source>
</evidence>
<feature type="transmembrane region" description="Helical" evidence="6">
    <location>
        <begin position="122"/>
        <end position="142"/>
    </location>
</feature>
<feature type="transmembrane region" description="Helical" evidence="6">
    <location>
        <begin position="91"/>
        <end position="110"/>
    </location>
</feature>
<keyword evidence="6" id="KW-0812">Transmembrane</keyword>
<dbReference type="GO" id="GO:0009927">
    <property type="term" value="F:histidine phosphotransfer kinase activity"/>
    <property type="evidence" value="ECO:0007669"/>
    <property type="project" value="TreeGrafter"/>
</dbReference>
<dbReference type="Gene3D" id="3.30.565.10">
    <property type="entry name" value="Histidine kinase-like ATPase, C-terminal domain"/>
    <property type="match status" value="1"/>
</dbReference>
<comment type="catalytic activity">
    <reaction evidence="1">
        <text>ATP + protein L-histidine = ADP + protein N-phospho-L-histidine.</text>
        <dbReference type="EC" id="2.7.13.3"/>
    </reaction>
</comment>
<protein>
    <recommendedName>
        <fullName evidence="2">histidine kinase</fullName>
        <ecNumber evidence="2">2.7.13.3</ecNumber>
    </recommendedName>
</protein>
<dbReference type="InterPro" id="IPR003661">
    <property type="entry name" value="HisK_dim/P_dom"/>
</dbReference>
<feature type="transmembrane region" description="Helical" evidence="6">
    <location>
        <begin position="61"/>
        <end position="79"/>
    </location>
</feature>
<keyword evidence="3" id="KW-0597">Phosphoprotein</keyword>
<feature type="transmembrane region" description="Helical" evidence="6">
    <location>
        <begin position="194"/>
        <end position="213"/>
    </location>
</feature>
<dbReference type="EC" id="2.7.13.3" evidence="2"/>
<dbReference type="Pfam" id="PF00512">
    <property type="entry name" value="HisKA"/>
    <property type="match status" value="1"/>
</dbReference>
<dbReference type="CDD" id="cd00082">
    <property type="entry name" value="HisKA"/>
    <property type="match status" value="1"/>
</dbReference>
<evidence type="ECO:0000256" key="5">
    <source>
        <dbReference type="ARBA" id="ARBA00022777"/>
    </source>
</evidence>
<dbReference type="Proteomes" id="UP001295684">
    <property type="component" value="Unassembled WGS sequence"/>
</dbReference>
<proteinExistence type="predicted"/>
<evidence type="ECO:0000256" key="4">
    <source>
        <dbReference type="ARBA" id="ARBA00022679"/>
    </source>
</evidence>
<gene>
    <name evidence="8" type="ORF">ECRASSUSDP1_LOCUS27603</name>
</gene>
<dbReference type="EMBL" id="CAMPGE010028484">
    <property type="protein sequence ID" value="CAI2386004.1"/>
    <property type="molecule type" value="Genomic_DNA"/>
</dbReference>
<dbReference type="SUPFAM" id="SSF47384">
    <property type="entry name" value="Homodimeric domain of signal transducing histidine kinase"/>
    <property type="match status" value="1"/>
</dbReference>
<evidence type="ECO:0000256" key="1">
    <source>
        <dbReference type="ARBA" id="ARBA00000085"/>
    </source>
</evidence>
<accession>A0AAD1Y7B9</accession>
<dbReference type="PANTHER" id="PTHR43047:SF72">
    <property type="entry name" value="OSMOSENSING HISTIDINE PROTEIN KINASE SLN1"/>
    <property type="match status" value="1"/>
</dbReference>
<name>A0AAD1Y7B9_EUPCR</name>
<keyword evidence="5" id="KW-0418">Kinase</keyword>
<dbReference type="InterPro" id="IPR004358">
    <property type="entry name" value="Sig_transdc_His_kin-like_C"/>
</dbReference>
<organism evidence="8 9">
    <name type="scientific">Euplotes crassus</name>
    <dbReference type="NCBI Taxonomy" id="5936"/>
    <lineage>
        <taxon>Eukaryota</taxon>
        <taxon>Sar</taxon>
        <taxon>Alveolata</taxon>
        <taxon>Ciliophora</taxon>
        <taxon>Intramacronucleata</taxon>
        <taxon>Spirotrichea</taxon>
        <taxon>Hypotrichia</taxon>
        <taxon>Euplotida</taxon>
        <taxon>Euplotidae</taxon>
        <taxon>Moneuplotes</taxon>
    </lineage>
</organism>
<dbReference type="Gene3D" id="1.10.287.130">
    <property type="match status" value="1"/>
</dbReference>
<dbReference type="PROSITE" id="PS50109">
    <property type="entry name" value="HIS_KIN"/>
    <property type="match status" value="1"/>
</dbReference>
<feature type="domain" description="Histidine kinase" evidence="7">
    <location>
        <begin position="439"/>
        <end position="723"/>
    </location>
</feature>
<dbReference type="InterPro" id="IPR003594">
    <property type="entry name" value="HATPase_dom"/>
</dbReference>
<dbReference type="SUPFAM" id="SSF55874">
    <property type="entry name" value="ATPase domain of HSP90 chaperone/DNA topoisomerase II/histidine kinase"/>
    <property type="match status" value="1"/>
</dbReference>
<keyword evidence="4" id="KW-0808">Transferase</keyword>
<dbReference type="InterPro" id="IPR005467">
    <property type="entry name" value="His_kinase_dom"/>
</dbReference>
<evidence type="ECO:0000313" key="9">
    <source>
        <dbReference type="Proteomes" id="UP001295684"/>
    </source>
</evidence>